<evidence type="ECO:0000313" key="7">
    <source>
        <dbReference type="Proteomes" id="UP001329430"/>
    </source>
</evidence>
<dbReference type="GO" id="GO:0004252">
    <property type="term" value="F:serine-type endopeptidase activity"/>
    <property type="evidence" value="ECO:0007669"/>
    <property type="project" value="InterPro"/>
</dbReference>
<evidence type="ECO:0000256" key="3">
    <source>
        <dbReference type="RuleBase" id="RU363034"/>
    </source>
</evidence>
<dbReference type="EMBL" id="JAVRBK010000007">
    <property type="protein sequence ID" value="KAK5640884.1"/>
    <property type="molecule type" value="Genomic_DNA"/>
</dbReference>
<dbReference type="Pfam" id="PF00089">
    <property type="entry name" value="Trypsin"/>
    <property type="match status" value="1"/>
</dbReference>
<dbReference type="PROSITE" id="PS50240">
    <property type="entry name" value="TRYPSIN_DOM"/>
    <property type="match status" value="1"/>
</dbReference>
<dbReference type="GO" id="GO:0006508">
    <property type="term" value="P:proteolysis"/>
    <property type="evidence" value="ECO:0007669"/>
    <property type="project" value="UniProtKB-KW"/>
</dbReference>
<dbReference type="InterPro" id="IPR051487">
    <property type="entry name" value="Ser/Thr_Proteases_Immune/Dev"/>
</dbReference>
<keyword evidence="3" id="KW-0720">Serine protease</keyword>
<comment type="caution">
    <text evidence="6">The sequence shown here is derived from an EMBL/GenBank/DDBJ whole genome shotgun (WGS) entry which is preliminary data.</text>
</comment>
<dbReference type="SUPFAM" id="SSF50494">
    <property type="entry name" value="Trypsin-like serine proteases"/>
    <property type="match status" value="1"/>
</dbReference>
<name>A0AAN7V6T0_9COLE</name>
<keyword evidence="7" id="KW-1185">Reference proteome</keyword>
<keyword evidence="3" id="KW-0645">Protease</keyword>
<dbReference type="Proteomes" id="UP001329430">
    <property type="component" value="Chromosome 7"/>
</dbReference>
<dbReference type="FunFam" id="2.40.10.10:FF:000068">
    <property type="entry name" value="transmembrane protease serine 2"/>
    <property type="match status" value="1"/>
</dbReference>
<evidence type="ECO:0000259" key="5">
    <source>
        <dbReference type="PROSITE" id="PS50240"/>
    </source>
</evidence>
<evidence type="ECO:0000313" key="6">
    <source>
        <dbReference type="EMBL" id="KAK5640884.1"/>
    </source>
</evidence>
<feature type="signal peptide" evidence="4">
    <location>
        <begin position="1"/>
        <end position="17"/>
    </location>
</feature>
<keyword evidence="1" id="KW-1015">Disulfide bond</keyword>
<comment type="similarity">
    <text evidence="2">Belongs to the peptidase S1 family. CLIP subfamily.</text>
</comment>
<dbReference type="Gene3D" id="2.40.10.10">
    <property type="entry name" value="Trypsin-like serine proteases"/>
    <property type="match status" value="2"/>
</dbReference>
<dbReference type="CDD" id="cd00190">
    <property type="entry name" value="Tryp_SPc"/>
    <property type="match status" value="1"/>
</dbReference>
<keyword evidence="4" id="KW-0732">Signal</keyword>
<sequence length="255" mass="27965">MRFELVMCLLVILKAFPAEIRRIVGGKPAQRGQFPWQVVNRYTLPIGVAFGAGALISPQWVLTAGHCVKGANSFHITLGTLISDVEEEEGKVMITTTKAILHENYNPLVLHNDIGLIDLERKVAFTDVISPIVLGTWHLNAGVSLTISGWGKTSDNTTLNSLRLNYLEMITITNKKCYETFDNVIDEMVCCSGENSKSTCGGDSGGALVQKLPNGSWIHVGVMSFVHKQGCTKGYPTAYTRTSSYRTWIKKNSGI</sequence>
<reference evidence="6 7" key="1">
    <citation type="journal article" date="2024" name="Insects">
        <title>An Improved Chromosome-Level Genome Assembly of the Firefly Pyrocoelia pectoralis.</title>
        <authorList>
            <person name="Fu X."/>
            <person name="Meyer-Rochow V.B."/>
            <person name="Ballantyne L."/>
            <person name="Zhu X."/>
        </authorList>
    </citation>
    <scope>NUCLEOTIDE SEQUENCE [LARGE SCALE GENOMIC DNA]</scope>
    <source>
        <strain evidence="6">XCY_ONT2</strain>
    </source>
</reference>
<dbReference type="InterPro" id="IPR009003">
    <property type="entry name" value="Peptidase_S1_PA"/>
</dbReference>
<dbReference type="InterPro" id="IPR018114">
    <property type="entry name" value="TRYPSIN_HIS"/>
</dbReference>
<accession>A0AAN7V6T0</accession>
<dbReference type="AlphaFoldDB" id="A0AAN7V6T0"/>
<organism evidence="6 7">
    <name type="scientific">Pyrocoelia pectoralis</name>
    <dbReference type="NCBI Taxonomy" id="417401"/>
    <lineage>
        <taxon>Eukaryota</taxon>
        <taxon>Metazoa</taxon>
        <taxon>Ecdysozoa</taxon>
        <taxon>Arthropoda</taxon>
        <taxon>Hexapoda</taxon>
        <taxon>Insecta</taxon>
        <taxon>Pterygota</taxon>
        <taxon>Neoptera</taxon>
        <taxon>Endopterygota</taxon>
        <taxon>Coleoptera</taxon>
        <taxon>Polyphaga</taxon>
        <taxon>Elateriformia</taxon>
        <taxon>Elateroidea</taxon>
        <taxon>Lampyridae</taxon>
        <taxon>Lampyrinae</taxon>
        <taxon>Pyrocoelia</taxon>
    </lineage>
</organism>
<dbReference type="PANTHER" id="PTHR24256">
    <property type="entry name" value="TRYPTASE-RELATED"/>
    <property type="match status" value="1"/>
</dbReference>
<dbReference type="InterPro" id="IPR043504">
    <property type="entry name" value="Peptidase_S1_PA_chymotrypsin"/>
</dbReference>
<dbReference type="SMART" id="SM00020">
    <property type="entry name" value="Tryp_SPc"/>
    <property type="match status" value="1"/>
</dbReference>
<evidence type="ECO:0000256" key="2">
    <source>
        <dbReference type="ARBA" id="ARBA00024195"/>
    </source>
</evidence>
<evidence type="ECO:0000256" key="1">
    <source>
        <dbReference type="ARBA" id="ARBA00023157"/>
    </source>
</evidence>
<dbReference type="InterPro" id="IPR001314">
    <property type="entry name" value="Peptidase_S1A"/>
</dbReference>
<feature type="chain" id="PRO_5042997755" description="Peptidase S1 domain-containing protein" evidence="4">
    <location>
        <begin position="18"/>
        <end position="255"/>
    </location>
</feature>
<evidence type="ECO:0000256" key="4">
    <source>
        <dbReference type="SAM" id="SignalP"/>
    </source>
</evidence>
<dbReference type="PRINTS" id="PR00722">
    <property type="entry name" value="CHYMOTRYPSIN"/>
</dbReference>
<proteinExistence type="inferred from homology"/>
<dbReference type="PROSITE" id="PS00135">
    <property type="entry name" value="TRYPSIN_SER"/>
    <property type="match status" value="1"/>
</dbReference>
<protein>
    <recommendedName>
        <fullName evidence="5">Peptidase S1 domain-containing protein</fullName>
    </recommendedName>
</protein>
<keyword evidence="3" id="KW-0378">Hydrolase</keyword>
<dbReference type="PROSITE" id="PS00134">
    <property type="entry name" value="TRYPSIN_HIS"/>
    <property type="match status" value="1"/>
</dbReference>
<feature type="domain" description="Peptidase S1" evidence="5">
    <location>
        <begin position="23"/>
        <end position="254"/>
    </location>
</feature>
<dbReference type="InterPro" id="IPR033116">
    <property type="entry name" value="TRYPSIN_SER"/>
</dbReference>
<gene>
    <name evidence="6" type="ORF">RI129_009431</name>
</gene>
<dbReference type="InterPro" id="IPR001254">
    <property type="entry name" value="Trypsin_dom"/>
</dbReference>